<dbReference type="GO" id="GO:0005829">
    <property type="term" value="C:cytosol"/>
    <property type="evidence" value="ECO:0007669"/>
    <property type="project" value="TreeGrafter"/>
</dbReference>
<name>A0A6A7BW14_9PEZI</name>
<reference evidence="4" key="1">
    <citation type="journal article" date="2020" name="Stud. Mycol.">
        <title>101 Dothideomycetes genomes: a test case for predicting lifestyles and emergence of pathogens.</title>
        <authorList>
            <person name="Haridas S."/>
            <person name="Albert R."/>
            <person name="Binder M."/>
            <person name="Bloem J."/>
            <person name="Labutti K."/>
            <person name="Salamov A."/>
            <person name="Andreopoulos B."/>
            <person name="Baker S."/>
            <person name="Barry K."/>
            <person name="Bills G."/>
            <person name="Bluhm B."/>
            <person name="Cannon C."/>
            <person name="Castanera R."/>
            <person name="Culley D."/>
            <person name="Daum C."/>
            <person name="Ezra D."/>
            <person name="Gonzalez J."/>
            <person name="Henrissat B."/>
            <person name="Kuo A."/>
            <person name="Liang C."/>
            <person name="Lipzen A."/>
            <person name="Lutzoni F."/>
            <person name="Magnuson J."/>
            <person name="Mondo S."/>
            <person name="Nolan M."/>
            <person name="Ohm R."/>
            <person name="Pangilinan J."/>
            <person name="Park H.-J."/>
            <person name="Ramirez L."/>
            <person name="Alfaro M."/>
            <person name="Sun H."/>
            <person name="Tritt A."/>
            <person name="Yoshinaga Y."/>
            <person name="Zwiers L.-H."/>
            <person name="Turgeon B."/>
            <person name="Goodwin S."/>
            <person name="Spatafora J."/>
            <person name="Crous P."/>
            <person name="Grigoriev I."/>
        </authorList>
    </citation>
    <scope>NUCLEOTIDE SEQUENCE</scope>
    <source>
        <strain evidence="4">CBS 480.64</strain>
    </source>
</reference>
<organism evidence="4 5">
    <name type="scientific">Piedraia hortae CBS 480.64</name>
    <dbReference type="NCBI Taxonomy" id="1314780"/>
    <lineage>
        <taxon>Eukaryota</taxon>
        <taxon>Fungi</taxon>
        <taxon>Dikarya</taxon>
        <taxon>Ascomycota</taxon>
        <taxon>Pezizomycotina</taxon>
        <taxon>Dothideomycetes</taxon>
        <taxon>Dothideomycetidae</taxon>
        <taxon>Capnodiales</taxon>
        <taxon>Piedraiaceae</taxon>
        <taxon>Piedraia</taxon>
    </lineage>
</organism>
<protein>
    <recommendedName>
        <fullName evidence="3">Arrestin-like N-terminal domain-containing protein</fullName>
    </recommendedName>
</protein>
<dbReference type="GO" id="GO:0005886">
    <property type="term" value="C:plasma membrane"/>
    <property type="evidence" value="ECO:0007669"/>
    <property type="project" value="TreeGrafter"/>
</dbReference>
<dbReference type="InterPro" id="IPR014752">
    <property type="entry name" value="Arrestin-like_C"/>
</dbReference>
<evidence type="ECO:0000256" key="2">
    <source>
        <dbReference type="SAM" id="SignalP"/>
    </source>
</evidence>
<gene>
    <name evidence="4" type="ORF">K470DRAFT_258892</name>
</gene>
<dbReference type="OrthoDB" id="3365616at2759"/>
<evidence type="ECO:0000313" key="5">
    <source>
        <dbReference type="Proteomes" id="UP000799421"/>
    </source>
</evidence>
<dbReference type="GO" id="GO:0030674">
    <property type="term" value="F:protein-macromolecule adaptor activity"/>
    <property type="evidence" value="ECO:0007669"/>
    <property type="project" value="TreeGrafter"/>
</dbReference>
<accession>A0A6A7BW14</accession>
<dbReference type="InterPro" id="IPR011021">
    <property type="entry name" value="Arrestin-like_N"/>
</dbReference>
<dbReference type="InterPro" id="IPR050357">
    <property type="entry name" value="Arrestin_domain-protein"/>
</dbReference>
<dbReference type="GO" id="GO:0070086">
    <property type="term" value="P:ubiquitin-dependent endocytosis"/>
    <property type="evidence" value="ECO:0007669"/>
    <property type="project" value="TreeGrafter"/>
</dbReference>
<feature type="compositionally biased region" description="Basic and acidic residues" evidence="1">
    <location>
        <begin position="390"/>
        <end position="416"/>
    </location>
</feature>
<dbReference type="PANTHER" id="PTHR11188:SF166">
    <property type="entry name" value="ARRESTIN (OR S-ANTIGEN), N-TERMINAL DOMAIN PROTEIN (AFU_ORTHOLOGUE AFUA_7G02050)"/>
    <property type="match status" value="1"/>
</dbReference>
<proteinExistence type="predicted"/>
<evidence type="ECO:0000256" key="1">
    <source>
        <dbReference type="SAM" id="MobiDB-lite"/>
    </source>
</evidence>
<dbReference type="GO" id="GO:0031625">
    <property type="term" value="F:ubiquitin protein ligase binding"/>
    <property type="evidence" value="ECO:0007669"/>
    <property type="project" value="TreeGrafter"/>
</dbReference>
<dbReference type="EMBL" id="MU005993">
    <property type="protein sequence ID" value="KAF2859410.1"/>
    <property type="molecule type" value="Genomic_DNA"/>
</dbReference>
<keyword evidence="5" id="KW-1185">Reference proteome</keyword>
<dbReference type="Proteomes" id="UP000799421">
    <property type="component" value="Unassembled WGS sequence"/>
</dbReference>
<dbReference type="CDD" id="cd22952">
    <property type="entry name" value="ART10-like"/>
    <property type="match status" value="1"/>
</dbReference>
<sequence length="432" mass="48327">MTQPSFLSLSLLLSLSPIPMALNTYILLDRGNQSSYNSHTPLEGKVVVNLPTKTALKSVFVSLFGVTFNPKAIKRDRHVFLSEHDEVLPKEREHEPLQPGRHEFPFQFTFPVHTKCSCGGRRSKVPQRLPPSLFISNSCIKNSYFVQATVTTRHKKRYDSSAGFLFYPANAPHTPSLMDDSKHYTFKSIPQTPEELTLTSPPHSTSDPFWQPNITVTGHLPSSVLTVGKPIPLSITIRKNSIWPAKQDIYLTSLHVRLVSNLTTTSRFSPWAMHSDSVAWYHSARGAANLLEKGIVVARGGSSVGEVITLDPAHWSYYSVSSSCGASFKTCSVEKWHWLDVKMGVAMGEGTKKQETFIPMVFFITVNTPVKGDLKGERWTTTTTTSLFSDDEKATTTTVTEKKWESVADEERVDEKMQDEDPPSYKDAVDEK</sequence>
<dbReference type="InterPro" id="IPR014756">
    <property type="entry name" value="Ig_E-set"/>
</dbReference>
<feature type="signal peptide" evidence="2">
    <location>
        <begin position="1"/>
        <end position="21"/>
    </location>
</feature>
<dbReference type="PANTHER" id="PTHR11188">
    <property type="entry name" value="ARRESTIN DOMAIN CONTAINING PROTEIN"/>
    <property type="match status" value="1"/>
</dbReference>
<evidence type="ECO:0000313" key="4">
    <source>
        <dbReference type="EMBL" id="KAF2859410.1"/>
    </source>
</evidence>
<feature type="region of interest" description="Disordered" evidence="1">
    <location>
        <begin position="390"/>
        <end position="432"/>
    </location>
</feature>
<evidence type="ECO:0000259" key="3">
    <source>
        <dbReference type="Pfam" id="PF00339"/>
    </source>
</evidence>
<dbReference type="AlphaFoldDB" id="A0A6A7BW14"/>
<dbReference type="Pfam" id="PF00339">
    <property type="entry name" value="Arrestin_N"/>
    <property type="match status" value="1"/>
</dbReference>
<dbReference type="SUPFAM" id="SSF81296">
    <property type="entry name" value="E set domains"/>
    <property type="match status" value="1"/>
</dbReference>
<dbReference type="Gene3D" id="2.60.40.640">
    <property type="match status" value="1"/>
</dbReference>
<feature type="domain" description="Arrestin-like N-terminal" evidence="3">
    <location>
        <begin position="65"/>
        <end position="125"/>
    </location>
</feature>
<keyword evidence="2" id="KW-0732">Signal</keyword>
<feature type="compositionally biased region" description="Basic and acidic residues" evidence="1">
    <location>
        <begin position="423"/>
        <end position="432"/>
    </location>
</feature>
<feature type="chain" id="PRO_5025490268" description="Arrestin-like N-terminal domain-containing protein" evidence="2">
    <location>
        <begin position="22"/>
        <end position="432"/>
    </location>
</feature>